<dbReference type="InterPro" id="IPR011251">
    <property type="entry name" value="Luciferase-like_dom"/>
</dbReference>
<dbReference type="InterPro" id="IPR036661">
    <property type="entry name" value="Luciferase-like_sf"/>
</dbReference>
<dbReference type="InterPro" id="IPR019945">
    <property type="entry name" value="F420_G6P_DH-rel"/>
</dbReference>
<gene>
    <name evidence="3" type="ORF">MSTO_23130</name>
</gene>
<evidence type="ECO:0000313" key="4">
    <source>
        <dbReference type="Proteomes" id="UP000467130"/>
    </source>
</evidence>
<dbReference type="RefSeq" id="WP_163790192.1">
    <property type="nucleotide sequence ID" value="NZ_AP022587.1"/>
</dbReference>
<dbReference type="Gene3D" id="3.20.20.30">
    <property type="entry name" value="Luciferase-like domain"/>
    <property type="match status" value="1"/>
</dbReference>
<dbReference type="KEGG" id="msto:MSTO_23130"/>
<dbReference type="PANTHER" id="PTHR43244:SF1">
    <property type="entry name" value="5,10-METHYLENETETRAHYDROMETHANOPTERIN REDUCTASE"/>
    <property type="match status" value="1"/>
</dbReference>
<name>A0A7I7Q709_9MYCO</name>
<reference evidence="3 4" key="1">
    <citation type="journal article" date="2019" name="Emerg. Microbes Infect.">
        <title>Comprehensive subspecies identification of 175 nontuberculous mycobacteria species based on 7547 genomic profiles.</title>
        <authorList>
            <person name="Matsumoto Y."/>
            <person name="Kinjo T."/>
            <person name="Motooka D."/>
            <person name="Nabeya D."/>
            <person name="Jung N."/>
            <person name="Uechi K."/>
            <person name="Horii T."/>
            <person name="Iida T."/>
            <person name="Fujita J."/>
            <person name="Nakamura S."/>
        </authorList>
    </citation>
    <scope>NUCLEOTIDE SEQUENCE [LARGE SCALE GENOMIC DNA]</scope>
    <source>
        <strain evidence="3 4">JCM 17783</strain>
    </source>
</reference>
<evidence type="ECO:0000313" key="3">
    <source>
        <dbReference type="EMBL" id="BBY22108.1"/>
    </source>
</evidence>
<dbReference type="NCBIfam" id="TIGR03557">
    <property type="entry name" value="F420_G6P_family"/>
    <property type="match status" value="1"/>
</dbReference>
<dbReference type="Proteomes" id="UP000467130">
    <property type="component" value="Chromosome"/>
</dbReference>
<evidence type="ECO:0000256" key="1">
    <source>
        <dbReference type="ARBA" id="ARBA00023002"/>
    </source>
</evidence>
<sequence length="318" mass="34857">MTSLGYFLSCEESDPDELVRQAVRAESAGFERLWISDHFHPWNDKQGQSPFVWSVIGALSQACSLPITTAVTCPIMRIHPALVAQAAATSAAQLNGRFVLGLGTGEALNEHITGQHWPPAAIRREMLGEAVDIIRKLFTGKKVNHRGRHCTVENARIYTLPEKPVPIYISAFGPRSARLARRIGDGYQGIMPSRELLSEFRGAGGAGKPCQGGFKVCHAPTTEEGVRTAYDLWPNDQLPGQLSQTLPTPQEFEQASSLVTRAAVEEALPCGPDPKPYIERIRAFIDAGYGEVYTQQIGSEKDCFFDFWQSGIAPEFAA</sequence>
<dbReference type="AlphaFoldDB" id="A0A7I7Q709"/>
<accession>A0A7I7Q709</accession>
<feature type="domain" description="Luciferase-like" evidence="2">
    <location>
        <begin position="13"/>
        <end position="289"/>
    </location>
</feature>
<dbReference type="InterPro" id="IPR050564">
    <property type="entry name" value="F420-G6PD/mer"/>
</dbReference>
<keyword evidence="1" id="KW-0560">Oxidoreductase</keyword>
<dbReference type="SUPFAM" id="SSF51679">
    <property type="entry name" value="Bacterial luciferase-like"/>
    <property type="match status" value="1"/>
</dbReference>
<dbReference type="CDD" id="cd01097">
    <property type="entry name" value="Tetrahydromethanopterin_reductase"/>
    <property type="match status" value="1"/>
</dbReference>
<evidence type="ECO:0000259" key="2">
    <source>
        <dbReference type="Pfam" id="PF00296"/>
    </source>
</evidence>
<dbReference type="PANTHER" id="PTHR43244">
    <property type="match status" value="1"/>
</dbReference>
<organism evidence="3 4">
    <name type="scientific">Mycobacterium stomatepiae</name>
    <dbReference type="NCBI Taxonomy" id="470076"/>
    <lineage>
        <taxon>Bacteria</taxon>
        <taxon>Bacillati</taxon>
        <taxon>Actinomycetota</taxon>
        <taxon>Actinomycetes</taxon>
        <taxon>Mycobacteriales</taxon>
        <taxon>Mycobacteriaceae</taxon>
        <taxon>Mycobacterium</taxon>
        <taxon>Mycobacterium simiae complex</taxon>
    </lineage>
</organism>
<keyword evidence="4" id="KW-1185">Reference proteome</keyword>
<dbReference type="GO" id="GO:0016705">
    <property type="term" value="F:oxidoreductase activity, acting on paired donors, with incorporation or reduction of molecular oxygen"/>
    <property type="evidence" value="ECO:0007669"/>
    <property type="project" value="InterPro"/>
</dbReference>
<proteinExistence type="predicted"/>
<dbReference type="EMBL" id="AP022587">
    <property type="protein sequence ID" value="BBY22108.1"/>
    <property type="molecule type" value="Genomic_DNA"/>
</dbReference>
<protein>
    <submittedName>
        <fullName evidence="3">LLM class F420-dependent oxidoreductase</fullName>
    </submittedName>
</protein>
<dbReference type="Pfam" id="PF00296">
    <property type="entry name" value="Bac_luciferase"/>
    <property type="match status" value="1"/>
</dbReference>